<dbReference type="PANTHER" id="PTHR43825">
    <property type="entry name" value="PYRUVATE DEHYDROGENASE E1 COMPONENT"/>
    <property type="match status" value="1"/>
</dbReference>
<dbReference type="Pfam" id="PF02779">
    <property type="entry name" value="Transket_pyr"/>
    <property type="match status" value="1"/>
</dbReference>
<dbReference type="SUPFAM" id="SSF52518">
    <property type="entry name" value="Thiamin diphosphate-binding fold (THDP-binding)"/>
    <property type="match status" value="1"/>
</dbReference>
<proteinExistence type="inferred from homology"/>
<dbReference type="InterPro" id="IPR005475">
    <property type="entry name" value="Transketolase-like_Pyr-bd"/>
</dbReference>
<evidence type="ECO:0000256" key="1">
    <source>
        <dbReference type="ARBA" id="ARBA00001964"/>
    </source>
</evidence>
<keyword evidence="6" id="KW-1185">Reference proteome</keyword>
<name>A0AAX3M0A2_9BACL</name>
<dbReference type="FunFam" id="3.40.50.970:FF:000129">
    <property type="entry name" value="Transketolase"/>
    <property type="match status" value="1"/>
</dbReference>
<dbReference type="InterPro" id="IPR029061">
    <property type="entry name" value="THDP-binding"/>
</dbReference>
<comment type="cofactor">
    <cofactor evidence="1">
        <name>thiamine diphosphate</name>
        <dbReference type="ChEBI" id="CHEBI:58937"/>
    </cofactor>
</comment>
<accession>A0AAX3M0A2</accession>
<evidence type="ECO:0000259" key="4">
    <source>
        <dbReference type="SMART" id="SM00861"/>
    </source>
</evidence>
<dbReference type="Gene3D" id="3.40.50.970">
    <property type="match status" value="1"/>
</dbReference>
<evidence type="ECO:0000256" key="2">
    <source>
        <dbReference type="ARBA" id="ARBA00007131"/>
    </source>
</evidence>
<gene>
    <name evidence="5" type="ORF">PQ456_20925</name>
</gene>
<evidence type="ECO:0000313" key="5">
    <source>
        <dbReference type="EMBL" id="WCT55579.1"/>
    </source>
</evidence>
<dbReference type="CDD" id="cd07033">
    <property type="entry name" value="TPP_PYR_DXS_TK_like"/>
    <property type="match status" value="1"/>
</dbReference>
<dbReference type="PANTHER" id="PTHR43825:SF1">
    <property type="entry name" value="TRANSKETOLASE-LIKE PYRIMIDINE-BINDING DOMAIN-CONTAINING PROTEIN"/>
    <property type="match status" value="1"/>
</dbReference>
<dbReference type="InterPro" id="IPR051157">
    <property type="entry name" value="PDH/Transketolase"/>
</dbReference>
<evidence type="ECO:0000256" key="3">
    <source>
        <dbReference type="ARBA" id="ARBA00023052"/>
    </source>
</evidence>
<feature type="domain" description="Transketolase-like pyrimidine-binding" evidence="4">
    <location>
        <begin position="3"/>
        <end position="167"/>
    </location>
</feature>
<dbReference type="Proteomes" id="UP001220509">
    <property type="component" value="Chromosome"/>
</dbReference>
<comment type="similarity">
    <text evidence="2">Belongs to the transketolase family.</text>
</comment>
<dbReference type="SMART" id="SM00861">
    <property type="entry name" value="Transket_pyr"/>
    <property type="match status" value="1"/>
</dbReference>
<dbReference type="RefSeq" id="WP_273613941.1">
    <property type="nucleotide sequence ID" value="NZ_CP117416.1"/>
</dbReference>
<dbReference type="AlphaFoldDB" id="A0AAX3M0A2"/>
<reference evidence="5 6" key="1">
    <citation type="submission" date="2023-02" db="EMBL/GenBank/DDBJ databases">
        <title>Genome sequence of Paenibacillus kyungheensis KACC 18744.</title>
        <authorList>
            <person name="Kim S."/>
            <person name="Heo J."/>
            <person name="Kwon S.-W."/>
        </authorList>
    </citation>
    <scope>NUCLEOTIDE SEQUENCE [LARGE SCALE GENOMIC DNA]</scope>
    <source>
        <strain evidence="5 6">KACC 18744</strain>
    </source>
</reference>
<organism evidence="5 6">
    <name type="scientific">Paenibacillus kyungheensis</name>
    <dbReference type="NCBI Taxonomy" id="1452732"/>
    <lineage>
        <taxon>Bacteria</taxon>
        <taxon>Bacillati</taxon>
        <taxon>Bacillota</taxon>
        <taxon>Bacilli</taxon>
        <taxon>Bacillales</taxon>
        <taxon>Paenibacillaceae</taxon>
        <taxon>Paenibacillus</taxon>
    </lineage>
</organism>
<keyword evidence="3" id="KW-0786">Thiamine pyrophosphate</keyword>
<dbReference type="EMBL" id="CP117416">
    <property type="protein sequence ID" value="WCT55579.1"/>
    <property type="molecule type" value="Genomic_DNA"/>
</dbReference>
<sequence length="312" mass="34894">MSLSGRDAYKDELTLLAEQDQTIVAIEADLGGKKHQFAQQFPDRFFNLGIAEMTSVDLCAGLAEGGFKPFFSTFAPFVALRCAENIKLAMGYMHKNINIVSCYGGVSGGWFGTTHHSLEDIAVIQTFQNIKIACPHGEEETRRVIREAAASEQPYYIRLSRNESFDSLPSIAQGDQYTVDGAWIEDAPIALISIGEQATEMAIQLKKEQPHLNHLHLCYVDKQSLISNLKKIENSAAQIIVIEEHRQSGSVGSYLSLLLPHKQVYSFTPNEQWPKYGGSHEDVLEYLGFTKEKLTQFIYEVKEGSPLCSYPY</sequence>
<dbReference type="KEGG" id="pka:PQ456_20925"/>
<evidence type="ECO:0000313" key="6">
    <source>
        <dbReference type="Proteomes" id="UP001220509"/>
    </source>
</evidence>
<protein>
    <submittedName>
        <fullName evidence="5">Transketolase</fullName>
    </submittedName>
</protein>